<dbReference type="Proteomes" id="UP001209922">
    <property type="component" value="Unassembled WGS sequence"/>
</dbReference>
<dbReference type="EMBL" id="JAPCHY010000018">
    <property type="protein sequence ID" value="MCW4474117.1"/>
    <property type="molecule type" value="Genomic_DNA"/>
</dbReference>
<keyword evidence="7" id="KW-1185">Reference proteome</keyword>
<evidence type="ECO:0000313" key="6">
    <source>
        <dbReference type="EMBL" id="MCW4474117.1"/>
    </source>
</evidence>
<evidence type="ECO:0000256" key="5">
    <source>
        <dbReference type="ARBA" id="ARBA00022918"/>
    </source>
</evidence>
<dbReference type="GO" id="GO:0003964">
    <property type="term" value="F:RNA-directed DNA polymerase activity"/>
    <property type="evidence" value="ECO:0007669"/>
    <property type="project" value="UniProtKB-KW"/>
</dbReference>
<reference evidence="6 7" key="1">
    <citation type="submission" date="2022-10" db="EMBL/GenBank/DDBJ databases">
        <title>Xanthomonas sp. H13-6.</title>
        <authorList>
            <person name="Liu X."/>
            <person name="Deng Z."/>
            <person name="Jiang Y."/>
            <person name="Yu T."/>
            <person name="Ai J."/>
        </authorList>
    </citation>
    <scope>NUCLEOTIDE SEQUENCE [LARGE SCALE GENOMIC DNA]</scope>
    <source>
        <strain evidence="6 7">H13-6</strain>
    </source>
</reference>
<name>A0ABT3K052_9XANT</name>
<keyword evidence="5 6" id="KW-0695">RNA-directed DNA polymerase</keyword>
<evidence type="ECO:0000256" key="1">
    <source>
        <dbReference type="ARBA" id="ARBA00022679"/>
    </source>
</evidence>
<keyword evidence="3" id="KW-0479">Metal-binding</keyword>
<dbReference type="CDD" id="cd03487">
    <property type="entry name" value="RT_Bac_retron_II"/>
    <property type="match status" value="1"/>
</dbReference>
<evidence type="ECO:0000256" key="3">
    <source>
        <dbReference type="ARBA" id="ARBA00022723"/>
    </source>
</evidence>
<gene>
    <name evidence="6" type="ORF">OK345_16620</name>
</gene>
<keyword evidence="4" id="KW-0460">Magnesium</keyword>
<keyword evidence="2" id="KW-0548">Nucleotidyltransferase</keyword>
<dbReference type="InterPro" id="IPR000123">
    <property type="entry name" value="Reverse_transcriptase_msDNA"/>
</dbReference>
<proteinExistence type="predicted"/>
<dbReference type="PRINTS" id="PR00866">
    <property type="entry name" value="RNADNAPOLMS"/>
</dbReference>
<evidence type="ECO:0000256" key="2">
    <source>
        <dbReference type="ARBA" id="ARBA00022695"/>
    </source>
</evidence>
<accession>A0ABT3K052</accession>
<comment type="caution">
    <text evidence="6">The sequence shown here is derived from an EMBL/GenBank/DDBJ whole genome shotgun (WGS) entry which is preliminary data.</text>
</comment>
<organism evidence="6 7">
    <name type="scientific">Xanthomonas chitinilytica</name>
    <dbReference type="NCBI Taxonomy" id="2989819"/>
    <lineage>
        <taxon>Bacteria</taxon>
        <taxon>Pseudomonadati</taxon>
        <taxon>Pseudomonadota</taxon>
        <taxon>Gammaproteobacteria</taxon>
        <taxon>Lysobacterales</taxon>
        <taxon>Lysobacteraceae</taxon>
        <taxon>Xanthomonas</taxon>
    </lineage>
</organism>
<protein>
    <submittedName>
        <fullName evidence="6">Reverse transcriptase family protein</fullName>
    </submittedName>
</protein>
<evidence type="ECO:0000256" key="4">
    <source>
        <dbReference type="ARBA" id="ARBA00022842"/>
    </source>
</evidence>
<evidence type="ECO:0000313" key="7">
    <source>
        <dbReference type="Proteomes" id="UP001209922"/>
    </source>
</evidence>
<sequence length="291" mass="32810">MTSHTRLAAILRWAGTTGQLREFCRRPTNFSRYIDRSKPGKERLIEAPAKSAKAFQTRFLELLRRIELPDYLHSARSGRSYLSNSATHCEADGCTITMDIDSFYQSATRERVIHFFEVHLKQPRDVAETLASLLCCDGHLATGSPASPLVSFWAYRKVFDAIDERVRSRGGVFTLYIDDMGITGKGFGHTDVRWISRLLRKAGLTVKETKTRVFHADAPKLVTGRACRNGVSRAPNKQHRKMRAAQTQLELNPHDPSLRASVAGQKRHLALLDDANRDRHRAEAARLSKGN</sequence>
<keyword evidence="1" id="KW-0808">Transferase</keyword>
<dbReference type="RefSeq" id="WP_265129116.1">
    <property type="nucleotide sequence ID" value="NZ_JAPCHY010000018.1"/>
</dbReference>